<evidence type="ECO:0000313" key="3">
    <source>
        <dbReference type="Proteomes" id="UP000501452"/>
    </source>
</evidence>
<organism evidence="2 3">
    <name type="scientific">Rubrobacter tropicus</name>
    <dbReference type="NCBI Taxonomy" id="2653851"/>
    <lineage>
        <taxon>Bacteria</taxon>
        <taxon>Bacillati</taxon>
        <taxon>Actinomycetota</taxon>
        <taxon>Rubrobacteria</taxon>
        <taxon>Rubrobacterales</taxon>
        <taxon>Rubrobacteraceae</taxon>
        <taxon>Rubrobacter</taxon>
    </lineage>
</organism>
<dbReference type="RefSeq" id="WP_166174106.1">
    <property type="nucleotide sequence ID" value="NZ_CP045119.1"/>
</dbReference>
<feature type="transmembrane region" description="Helical" evidence="1">
    <location>
        <begin position="51"/>
        <end position="74"/>
    </location>
</feature>
<keyword evidence="1" id="KW-0472">Membrane</keyword>
<gene>
    <name evidence="2" type="ORF">GBA63_05170</name>
</gene>
<reference evidence="2 3" key="1">
    <citation type="submission" date="2019-10" db="EMBL/GenBank/DDBJ databases">
        <title>Rubrobacter sp nov SCSIO 52090 isolated from a deep-sea sediment in the South China Sea.</title>
        <authorList>
            <person name="Chen R.W."/>
        </authorList>
    </citation>
    <scope>NUCLEOTIDE SEQUENCE [LARGE SCALE GENOMIC DNA]</scope>
    <source>
        <strain evidence="2 3">SCSIO 52909</strain>
    </source>
</reference>
<feature type="transmembrane region" description="Helical" evidence="1">
    <location>
        <begin position="104"/>
        <end position="126"/>
    </location>
</feature>
<keyword evidence="3" id="KW-1185">Reference proteome</keyword>
<protein>
    <submittedName>
        <fullName evidence="2">Uncharacterized protein</fullName>
    </submittedName>
</protein>
<keyword evidence="1" id="KW-0812">Transmembrane</keyword>
<name>A0A6G8Q6L8_9ACTN</name>
<proteinExistence type="predicted"/>
<accession>A0A6G8Q6L8</accession>
<dbReference type="KEGG" id="rub:GBA63_05170"/>
<evidence type="ECO:0000256" key="1">
    <source>
        <dbReference type="SAM" id="Phobius"/>
    </source>
</evidence>
<evidence type="ECO:0000313" key="2">
    <source>
        <dbReference type="EMBL" id="QIN82102.1"/>
    </source>
</evidence>
<feature type="transmembrane region" description="Helical" evidence="1">
    <location>
        <begin position="20"/>
        <end position="39"/>
    </location>
</feature>
<keyword evidence="1" id="KW-1133">Transmembrane helix</keyword>
<sequence length="127" mass="13044">MDFFSFKKFEPENGHPERAAGTGAGPLLALVLIGLLADVARPEEAYAGIDYGLSLLAFLGATGCVVCLTSRLAASLDPLPWTSPVAAAVRAFAPTPGVSTHGEAWPLLVALLFGPLAVLISGLGGWV</sequence>
<dbReference type="AlphaFoldDB" id="A0A6G8Q6L8"/>
<dbReference type="Proteomes" id="UP000501452">
    <property type="component" value="Chromosome"/>
</dbReference>
<dbReference type="EMBL" id="CP045119">
    <property type="protein sequence ID" value="QIN82102.1"/>
    <property type="molecule type" value="Genomic_DNA"/>
</dbReference>